<dbReference type="GO" id="GO:0005737">
    <property type="term" value="C:cytoplasm"/>
    <property type="evidence" value="ECO:0007669"/>
    <property type="project" value="TreeGrafter"/>
</dbReference>
<accession>A0A0A1FAH7</accession>
<organism evidence="3 4">
    <name type="scientific">Collimonas arenae</name>
    <dbReference type="NCBI Taxonomy" id="279058"/>
    <lineage>
        <taxon>Bacteria</taxon>
        <taxon>Pseudomonadati</taxon>
        <taxon>Pseudomonadota</taxon>
        <taxon>Betaproteobacteria</taxon>
        <taxon>Burkholderiales</taxon>
        <taxon>Oxalobacteraceae</taxon>
        <taxon>Collimonas</taxon>
    </lineage>
</organism>
<dbReference type="STRING" id="279058.LT85_0697"/>
<dbReference type="SUPFAM" id="SSF51905">
    <property type="entry name" value="FAD/NAD(P)-binding domain"/>
    <property type="match status" value="1"/>
</dbReference>
<dbReference type="GO" id="GO:0003961">
    <property type="term" value="F:O-acetylhomoserine aminocarboxypropyltransferase activity"/>
    <property type="evidence" value="ECO:0007669"/>
    <property type="project" value="UniProtKB-EC"/>
</dbReference>
<feature type="domain" description="FAD dependent oxidoreductase" evidence="2">
    <location>
        <begin position="27"/>
        <end position="390"/>
    </location>
</feature>
<protein>
    <submittedName>
        <fullName evidence="3">O-acetylhomoserine sulfhydrylase</fullName>
        <ecNumber evidence="3">2.5.1.49</ecNumber>
    </submittedName>
</protein>
<dbReference type="KEGG" id="care:LT85_0697"/>
<dbReference type="EMBL" id="CP009962">
    <property type="protein sequence ID" value="AIY39857.1"/>
    <property type="molecule type" value="Genomic_DNA"/>
</dbReference>
<dbReference type="Proteomes" id="UP000030302">
    <property type="component" value="Chromosome"/>
</dbReference>
<dbReference type="AlphaFoldDB" id="A0A0A1FAH7"/>
<evidence type="ECO:0000313" key="3">
    <source>
        <dbReference type="EMBL" id="AIY39857.1"/>
    </source>
</evidence>
<reference evidence="4" key="1">
    <citation type="journal article" date="2014" name="Soil Biol. Biochem.">
        <title>Structure and function of bacterial communities in ageing soils: Insights from the Mendocino ecological staircase.</title>
        <authorList>
            <person name="Uroz S."/>
            <person name="Tech J.J."/>
            <person name="Sawaya N.A."/>
            <person name="Frey-Klett P."/>
            <person name="Leveau J.H.J."/>
        </authorList>
    </citation>
    <scope>NUCLEOTIDE SEQUENCE [LARGE SCALE GENOMIC DNA]</scope>
    <source>
        <strain evidence="4">Cal35</strain>
    </source>
</reference>
<dbReference type="InterPro" id="IPR036188">
    <property type="entry name" value="FAD/NAD-bd_sf"/>
</dbReference>
<dbReference type="PANTHER" id="PTHR13847:SF285">
    <property type="entry name" value="FAD DEPENDENT OXIDOREDUCTASE DOMAIN-CONTAINING PROTEIN"/>
    <property type="match status" value="1"/>
</dbReference>
<dbReference type="Gene3D" id="3.30.9.10">
    <property type="entry name" value="D-Amino Acid Oxidase, subunit A, domain 2"/>
    <property type="match status" value="1"/>
</dbReference>
<dbReference type="NCBIfam" id="TIGR03329">
    <property type="entry name" value="Phn_aa_oxid"/>
    <property type="match status" value="1"/>
</dbReference>
<sequence length="462" mass="50611">MRPFWLEDALFADGELAPALQGTQRADVGIVGGGFTGLWTAIQLKQKNPTLDIAIIESDLCGAGASGRNGGCLLTWSTKFFTLRRLFGEAEAVRLVKASEAVVGHIGDFCREHKINAEFRQDGTLYTATTKAQLGVLDPVLDELKRQGISSYHTLPDAEVQRRSGSARNLSGVFSPMAATVHPGQLVRGLRRVALEMGIRIYERTPMLSFTPGATVTVQTPAGSLQVGKMVLAINAWMASRFPQFERTLAVVSSDMVITEKCPELLQRIGLTDGVSVLDSRTFVFYYRTTEDGRLMLGKGGNTFAWRGRILPVFDQRSPYEQQLKRSLHEFFPALAEVPITASWNGPSDRSVTGFPFFGRLDDMPNVFYGFGYSGNGVGPSYMGGQLLSSLVLGLDNAWSRSPLAVGPRGLFPPEPVRYIGSLVVRNAIRRKELAEDQDRKPWMLDQMLSKLANAAGKADKA</sequence>
<evidence type="ECO:0000256" key="1">
    <source>
        <dbReference type="ARBA" id="ARBA00023002"/>
    </source>
</evidence>
<dbReference type="PANTHER" id="PTHR13847">
    <property type="entry name" value="SARCOSINE DEHYDROGENASE-RELATED"/>
    <property type="match status" value="1"/>
</dbReference>
<evidence type="ECO:0000313" key="4">
    <source>
        <dbReference type="Proteomes" id="UP000030302"/>
    </source>
</evidence>
<proteinExistence type="predicted"/>
<dbReference type="GO" id="GO:0016491">
    <property type="term" value="F:oxidoreductase activity"/>
    <property type="evidence" value="ECO:0007669"/>
    <property type="project" value="UniProtKB-KW"/>
</dbReference>
<evidence type="ECO:0000259" key="2">
    <source>
        <dbReference type="Pfam" id="PF01266"/>
    </source>
</evidence>
<gene>
    <name evidence="3" type="ORF">LT85_0697</name>
</gene>
<dbReference type="InterPro" id="IPR017715">
    <property type="entry name" value="NH2-phosphonate_OxRdtase"/>
</dbReference>
<dbReference type="OrthoDB" id="9342835at2"/>
<keyword evidence="4" id="KW-1185">Reference proteome</keyword>
<dbReference type="EC" id="2.5.1.49" evidence="3"/>
<dbReference type="Gene3D" id="3.50.50.60">
    <property type="entry name" value="FAD/NAD(P)-binding domain"/>
    <property type="match status" value="1"/>
</dbReference>
<keyword evidence="1" id="KW-0560">Oxidoreductase</keyword>
<dbReference type="Pfam" id="PF01266">
    <property type="entry name" value="DAO"/>
    <property type="match status" value="1"/>
</dbReference>
<name>A0A0A1FAH7_9BURK</name>
<dbReference type="InterPro" id="IPR006076">
    <property type="entry name" value="FAD-dep_OxRdtase"/>
</dbReference>
<dbReference type="HOGENOM" id="CLU_007884_3_2_4"/>
<dbReference type="RefSeq" id="WP_038485300.1">
    <property type="nucleotide sequence ID" value="NZ_CP009962.1"/>
</dbReference>
<keyword evidence="3" id="KW-0808">Transferase</keyword>